<gene>
    <name evidence="2" type="ORF">NITINOP_2097</name>
</gene>
<dbReference type="OrthoDB" id="4760845at2"/>
<reference evidence="3" key="1">
    <citation type="submission" date="2015-09" db="EMBL/GenBank/DDBJ databases">
        <authorList>
            <person name="Daims H."/>
        </authorList>
    </citation>
    <scope>NUCLEOTIDE SEQUENCE [LARGE SCALE GENOMIC DNA]</scope>
</reference>
<evidence type="ECO:0000256" key="1">
    <source>
        <dbReference type="SAM" id="SignalP"/>
    </source>
</evidence>
<proteinExistence type="predicted"/>
<protein>
    <submittedName>
        <fullName evidence="2">Uncharacterized protein</fullName>
    </submittedName>
</protein>
<dbReference type="STRING" id="1715989.NITINOP_2097"/>
<dbReference type="Proteomes" id="UP000066284">
    <property type="component" value="Chromosome 1"/>
</dbReference>
<feature type="chain" id="PRO_5006623552" evidence="1">
    <location>
        <begin position="26"/>
        <end position="196"/>
    </location>
</feature>
<evidence type="ECO:0000313" key="2">
    <source>
        <dbReference type="EMBL" id="CUQ67069.1"/>
    </source>
</evidence>
<dbReference type="EMBL" id="LN885086">
    <property type="protein sequence ID" value="CUQ67069.1"/>
    <property type="molecule type" value="Genomic_DNA"/>
</dbReference>
<evidence type="ECO:0000313" key="3">
    <source>
        <dbReference type="Proteomes" id="UP000066284"/>
    </source>
</evidence>
<feature type="signal peptide" evidence="1">
    <location>
        <begin position="1"/>
        <end position="25"/>
    </location>
</feature>
<sequence>MTPLASPTVSLSLSMMTFFSLFTWTAPSAFGEGGARRDVIRHAVVQTAEAAAPTSLSTRATILDQNGNVLRQGTNGWTCVSDNRDKGGQGPVCMNESWAEFANALKANRLPAGNQIGLAYMLRGGRSMNSPTPSAMEAPADHPSVTELGPHMMARLPNPTLLAGLPTSPEQGGPWVRWAGTPYAHIIIPIEGDPAR</sequence>
<keyword evidence="1" id="KW-0732">Signal</keyword>
<keyword evidence="3" id="KW-1185">Reference proteome</keyword>
<dbReference type="KEGG" id="nio:NITINOP_2097"/>
<name>A0A0S4KUT4_9BACT</name>
<organism evidence="2 3">
    <name type="scientific">Candidatus Nitrospira inopinata</name>
    <dbReference type="NCBI Taxonomy" id="1715989"/>
    <lineage>
        <taxon>Bacteria</taxon>
        <taxon>Pseudomonadati</taxon>
        <taxon>Nitrospirota</taxon>
        <taxon>Nitrospiria</taxon>
        <taxon>Nitrospirales</taxon>
        <taxon>Nitrospiraceae</taxon>
        <taxon>Nitrospira</taxon>
    </lineage>
</organism>
<dbReference type="RefSeq" id="WP_062485132.1">
    <property type="nucleotide sequence ID" value="NZ_LN885086.1"/>
</dbReference>
<dbReference type="AlphaFoldDB" id="A0A0S4KUT4"/>
<accession>A0A0S4KUT4</accession>